<dbReference type="InterPro" id="IPR000374">
    <property type="entry name" value="PC_trans"/>
</dbReference>
<dbReference type="Pfam" id="PF01148">
    <property type="entry name" value="CTP_transf_1"/>
    <property type="match status" value="1"/>
</dbReference>
<gene>
    <name evidence="19" type="ORF">HOLleu_37828</name>
</gene>
<dbReference type="PANTHER" id="PTHR13773">
    <property type="entry name" value="PHOSPHATIDATE CYTIDYLYLTRANSFERASE"/>
    <property type="match status" value="1"/>
</dbReference>
<proteinExistence type="inferred from homology"/>
<dbReference type="GO" id="GO:0005789">
    <property type="term" value="C:endoplasmic reticulum membrane"/>
    <property type="evidence" value="ECO:0007669"/>
    <property type="project" value="TreeGrafter"/>
</dbReference>
<keyword evidence="15 16" id="KW-1208">Phospholipid metabolism</keyword>
<keyword evidence="11 16" id="KW-1133">Transmembrane helix</keyword>
<dbReference type="PANTHER" id="PTHR13773:SF8">
    <property type="entry name" value="PHOSPHATIDATE CYTIDYLYLTRANSFERASE, PHOTORECEPTOR-SPECIFIC"/>
    <property type="match status" value="1"/>
</dbReference>
<dbReference type="GO" id="GO:0016024">
    <property type="term" value="P:CDP-diacylglycerol biosynthetic process"/>
    <property type="evidence" value="ECO:0007669"/>
    <property type="project" value="UniProtKB-UniRule"/>
</dbReference>
<feature type="transmembrane region" description="Helical" evidence="16">
    <location>
        <begin position="139"/>
        <end position="157"/>
    </location>
</feature>
<comment type="pathway">
    <text evidence="4">Lipid metabolism.</text>
</comment>
<keyword evidence="10 16" id="KW-0548">Nucleotidyltransferase</keyword>
<dbReference type="EMBL" id="JAIZAY010000020">
    <property type="protein sequence ID" value="KAJ8022827.1"/>
    <property type="molecule type" value="Genomic_DNA"/>
</dbReference>
<comment type="catalytic activity">
    <reaction evidence="1 16 17">
        <text>a 1,2-diacyl-sn-glycero-3-phosphate + CTP + H(+) = a CDP-1,2-diacyl-sn-glycerol + diphosphate</text>
        <dbReference type="Rhea" id="RHEA:16229"/>
        <dbReference type="ChEBI" id="CHEBI:15378"/>
        <dbReference type="ChEBI" id="CHEBI:33019"/>
        <dbReference type="ChEBI" id="CHEBI:37563"/>
        <dbReference type="ChEBI" id="CHEBI:58332"/>
        <dbReference type="ChEBI" id="CHEBI:58608"/>
        <dbReference type="EC" id="2.7.7.41"/>
    </reaction>
</comment>
<accession>A0A9Q0YME1</accession>
<evidence type="ECO:0000256" key="4">
    <source>
        <dbReference type="ARBA" id="ARBA00005189"/>
    </source>
</evidence>
<evidence type="ECO:0000256" key="14">
    <source>
        <dbReference type="ARBA" id="ARBA00023209"/>
    </source>
</evidence>
<dbReference type="OrthoDB" id="10260889at2759"/>
<feature type="transmembrane region" description="Helical" evidence="16">
    <location>
        <begin position="202"/>
        <end position="222"/>
    </location>
</feature>
<evidence type="ECO:0000256" key="1">
    <source>
        <dbReference type="ARBA" id="ARBA00001698"/>
    </source>
</evidence>
<evidence type="ECO:0000313" key="19">
    <source>
        <dbReference type="EMBL" id="KAJ8022827.1"/>
    </source>
</evidence>
<evidence type="ECO:0000256" key="2">
    <source>
        <dbReference type="ARBA" id="ARBA00004141"/>
    </source>
</evidence>
<keyword evidence="9 16" id="KW-0812">Transmembrane</keyword>
<feature type="transmembrane region" description="Helical" evidence="16">
    <location>
        <begin position="177"/>
        <end position="195"/>
    </location>
</feature>
<feature type="region of interest" description="Disordered" evidence="18">
    <location>
        <begin position="1"/>
        <end position="58"/>
    </location>
</feature>
<evidence type="ECO:0000256" key="6">
    <source>
        <dbReference type="ARBA" id="ARBA00012487"/>
    </source>
</evidence>
<evidence type="ECO:0000256" key="13">
    <source>
        <dbReference type="ARBA" id="ARBA00023136"/>
    </source>
</evidence>
<evidence type="ECO:0000256" key="7">
    <source>
        <dbReference type="ARBA" id="ARBA00022516"/>
    </source>
</evidence>
<feature type="compositionally biased region" description="Basic and acidic residues" evidence="18">
    <location>
        <begin position="1"/>
        <end position="10"/>
    </location>
</feature>
<comment type="pathway">
    <text evidence="3 16 17">Phospholipid metabolism; CDP-diacylglycerol biosynthesis; CDP-diacylglycerol from sn-glycerol 3-phosphate: step 3/3.</text>
</comment>
<dbReference type="GO" id="GO:0004605">
    <property type="term" value="F:phosphatidate cytidylyltransferase activity"/>
    <property type="evidence" value="ECO:0007669"/>
    <property type="project" value="UniProtKB-UniRule"/>
</dbReference>
<feature type="transmembrane region" description="Helical" evidence="16">
    <location>
        <begin position="354"/>
        <end position="374"/>
    </location>
</feature>
<keyword evidence="20" id="KW-1185">Reference proteome</keyword>
<evidence type="ECO:0000256" key="17">
    <source>
        <dbReference type="RuleBase" id="RU003938"/>
    </source>
</evidence>
<evidence type="ECO:0000256" key="3">
    <source>
        <dbReference type="ARBA" id="ARBA00005119"/>
    </source>
</evidence>
<sequence>MSELRQREVGKQQGSEGKGDSQEKVPATDEKKDVEPTTSEDATDGKDGIPLPDIKEPPIPAQKVHVPFFLRGLPPRWQNWVIRGFMSLVLLLGFLFLLYLGPVALVFVVLLIEVMCFREIINIGYAVYRSQDLPWFRTLSWYFLLCANYFVYGRSLKDYFGIVLKRELEFLWPFIEYYKFISFWLYTLGFIMFVITLRKSHYLVQFTLFGWTHVALLIVVSQSNIICHSIFEGLIWFLISTSCVICNDIMAYMFGFFFGRTSLIKLSPKKTWEGFIGALFSTVIYGVLLAKYLAPYKMFTCPAEYDEESMSFVLDCEPSSTFQVHEYMIPESIQQILSLVGIHWQSVEILPIQIHAFVFALFASVIAPFSGFFASGFKRAYKIKDFGDVFPGHGGIMDRFDCQLMMASFHYVYMATFIRSPNPQKILQQVFQLPEESQLQIYHELQKSLTQGGYLPVEP</sequence>
<dbReference type="PROSITE" id="PS01315">
    <property type="entry name" value="CDS"/>
    <property type="match status" value="1"/>
</dbReference>
<feature type="transmembrane region" description="Helical" evidence="16">
    <location>
        <begin position="271"/>
        <end position="290"/>
    </location>
</feature>
<reference evidence="19" key="1">
    <citation type="submission" date="2021-10" db="EMBL/GenBank/DDBJ databases">
        <title>Tropical sea cucumber genome reveals ecological adaptation and Cuvierian tubules defense mechanism.</title>
        <authorList>
            <person name="Chen T."/>
        </authorList>
    </citation>
    <scope>NUCLEOTIDE SEQUENCE</scope>
    <source>
        <strain evidence="19">Nanhai2018</strain>
        <tissue evidence="19">Muscle</tissue>
    </source>
</reference>
<evidence type="ECO:0000256" key="5">
    <source>
        <dbReference type="ARBA" id="ARBA00010185"/>
    </source>
</evidence>
<evidence type="ECO:0000256" key="8">
    <source>
        <dbReference type="ARBA" id="ARBA00022679"/>
    </source>
</evidence>
<feature type="compositionally biased region" description="Basic and acidic residues" evidence="18">
    <location>
        <begin position="17"/>
        <end position="35"/>
    </location>
</feature>
<evidence type="ECO:0000256" key="18">
    <source>
        <dbReference type="SAM" id="MobiDB-lite"/>
    </source>
</evidence>
<dbReference type="PIRSF" id="PIRSF018269">
    <property type="entry name" value="PC_trans_euk"/>
    <property type="match status" value="1"/>
</dbReference>
<organism evidence="19 20">
    <name type="scientific">Holothuria leucospilota</name>
    <name type="common">Black long sea cucumber</name>
    <name type="synonym">Mertensiothuria leucospilota</name>
    <dbReference type="NCBI Taxonomy" id="206669"/>
    <lineage>
        <taxon>Eukaryota</taxon>
        <taxon>Metazoa</taxon>
        <taxon>Echinodermata</taxon>
        <taxon>Eleutherozoa</taxon>
        <taxon>Echinozoa</taxon>
        <taxon>Holothuroidea</taxon>
        <taxon>Aspidochirotacea</taxon>
        <taxon>Aspidochirotida</taxon>
        <taxon>Holothuriidae</taxon>
        <taxon>Holothuria</taxon>
    </lineage>
</organism>
<evidence type="ECO:0000256" key="12">
    <source>
        <dbReference type="ARBA" id="ARBA00023098"/>
    </source>
</evidence>
<evidence type="ECO:0000313" key="20">
    <source>
        <dbReference type="Proteomes" id="UP001152320"/>
    </source>
</evidence>
<feature type="transmembrane region" description="Helical" evidence="16">
    <location>
        <begin position="234"/>
        <end position="259"/>
    </location>
</feature>
<keyword evidence="14 16" id="KW-0594">Phospholipid biosynthesis</keyword>
<evidence type="ECO:0000256" key="16">
    <source>
        <dbReference type="PIRNR" id="PIRNR018269"/>
    </source>
</evidence>
<comment type="similarity">
    <text evidence="5 16 17">Belongs to the CDS family.</text>
</comment>
<evidence type="ECO:0000256" key="9">
    <source>
        <dbReference type="ARBA" id="ARBA00022692"/>
    </source>
</evidence>
<evidence type="ECO:0000256" key="11">
    <source>
        <dbReference type="ARBA" id="ARBA00022989"/>
    </source>
</evidence>
<comment type="caution">
    <text evidence="19">The sequence shown here is derived from an EMBL/GenBank/DDBJ whole genome shotgun (WGS) entry which is preliminary data.</text>
</comment>
<name>A0A9Q0YME1_HOLLE</name>
<dbReference type="AlphaFoldDB" id="A0A9Q0YME1"/>
<evidence type="ECO:0000256" key="10">
    <source>
        <dbReference type="ARBA" id="ARBA00022695"/>
    </source>
</evidence>
<keyword evidence="12 16" id="KW-0443">Lipid metabolism</keyword>
<comment type="subcellular location">
    <subcellularLocation>
        <location evidence="2">Membrane</location>
        <topology evidence="2">Multi-pass membrane protein</topology>
    </subcellularLocation>
</comment>
<keyword evidence="13 16" id="KW-0472">Membrane</keyword>
<dbReference type="InterPro" id="IPR016720">
    <property type="entry name" value="PC_Trfase_euk"/>
</dbReference>
<keyword evidence="7 16" id="KW-0444">Lipid biosynthesis</keyword>
<evidence type="ECO:0000256" key="15">
    <source>
        <dbReference type="ARBA" id="ARBA00023264"/>
    </source>
</evidence>
<dbReference type="Proteomes" id="UP001152320">
    <property type="component" value="Chromosome 20"/>
</dbReference>
<dbReference type="EC" id="2.7.7.41" evidence="6 16"/>
<keyword evidence="8 16" id="KW-0808">Transferase</keyword>
<protein>
    <recommendedName>
        <fullName evidence="6 16">Phosphatidate cytidylyltransferase</fullName>
        <ecNumber evidence="6 16">2.7.7.41</ecNumber>
    </recommendedName>
</protein>